<dbReference type="GO" id="GO:0005829">
    <property type="term" value="C:cytosol"/>
    <property type="evidence" value="ECO:0007669"/>
    <property type="project" value="TreeGrafter"/>
</dbReference>
<dbReference type="PROSITE" id="PS51770">
    <property type="entry name" value="HOTDOG_ACOT"/>
    <property type="match status" value="1"/>
</dbReference>
<dbReference type="GO" id="GO:0052816">
    <property type="term" value="F:long-chain fatty acyl-CoA hydrolase activity"/>
    <property type="evidence" value="ECO:0007669"/>
    <property type="project" value="TreeGrafter"/>
</dbReference>
<keyword evidence="6" id="KW-1185">Reference proteome</keyword>
<dbReference type="KEGG" id="muc:MuYL_1710"/>
<dbReference type="InterPro" id="IPR040170">
    <property type="entry name" value="Cytosol_ACT"/>
</dbReference>
<dbReference type="SUPFAM" id="SSF54637">
    <property type="entry name" value="Thioesterase/thiol ester dehydrase-isomerase"/>
    <property type="match status" value="1"/>
</dbReference>
<proteinExistence type="inferred from homology"/>
<dbReference type="GO" id="GO:0009062">
    <property type="term" value="P:fatty acid catabolic process"/>
    <property type="evidence" value="ECO:0007669"/>
    <property type="project" value="TreeGrafter"/>
</dbReference>
<organism evidence="5 6">
    <name type="scientific">Mucilaginibacter xinganensis</name>
    <dbReference type="NCBI Taxonomy" id="1234841"/>
    <lineage>
        <taxon>Bacteria</taxon>
        <taxon>Pseudomonadati</taxon>
        <taxon>Bacteroidota</taxon>
        <taxon>Sphingobacteriia</taxon>
        <taxon>Sphingobacteriales</taxon>
        <taxon>Sphingobacteriaceae</taxon>
        <taxon>Mucilaginibacter</taxon>
    </lineage>
</organism>
<dbReference type="Pfam" id="PF03061">
    <property type="entry name" value="4HBT"/>
    <property type="match status" value="1"/>
</dbReference>
<name>A0A223NUU1_9SPHI</name>
<evidence type="ECO:0000313" key="5">
    <source>
        <dbReference type="EMBL" id="ASU33606.1"/>
    </source>
</evidence>
<sequence>MCIVTHYNKYYRKLLLLQILMPIHFFARDIFPALIRPINNVPAYATFGLPDSKHYICAMNAKTPKESHTIMNELVLPNDTNTLNNLMGGRLLHWMDIAAAIAAQKHCNRIVVTASVDNVSFKHSIKLGDVVTIEAKVSRAFNTSVEVRLDVWAENIPSGTRIKSNEAYYTFVALDHNNHTVPVPELIPESIEDMVLFEGALRRRQLRLILAGKMKPDDATELKALFFGEEEGK</sequence>
<gene>
    <name evidence="5" type="ORF">MuYL_1710</name>
</gene>
<dbReference type="AlphaFoldDB" id="A0A223NUU1"/>
<protein>
    <submittedName>
        <fullName evidence="5">Acyl-CoA thioesterase</fullName>
    </submittedName>
</protein>
<dbReference type="GO" id="GO:0006637">
    <property type="term" value="P:acyl-CoA metabolic process"/>
    <property type="evidence" value="ECO:0007669"/>
    <property type="project" value="TreeGrafter"/>
</dbReference>
<dbReference type="Gene3D" id="3.10.129.10">
    <property type="entry name" value="Hotdog Thioesterase"/>
    <property type="match status" value="1"/>
</dbReference>
<reference evidence="5 6" key="1">
    <citation type="submission" date="2017-08" db="EMBL/GenBank/DDBJ databases">
        <title>Complete genome sequence of Mucilaginibacter sp. strain BJC16-A31.</title>
        <authorList>
            <consortium name="Henan University of Science and Technology"/>
            <person name="You X."/>
        </authorList>
    </citation>
    <scope>NUCLEOTIDE SEQUENCE [LARGE SCALE GENOMIC DNA]</scope>
    <source>
        <strain evidence="5 6">BJC16-A31</strain>
    </source>
</reference>
<evidence type="ECO:0000313" key="6">
    <source>
        <dbReference type="Proteomes" id="UP000215002"/>
    </source>
</evidence>
<dbReference type="InterPro" id="IPR006683">
    <property type="entry name" value="Thioestr_dom"/>
</dbReference>
<dbReference type="Proteomes" id="UP000215002">
    <property type="component" value="Chromosome"/>
</dbReference>
<evidence type="ECO:0000256" key="1">
    <source>
        <dbReference type="ARBA" id="ARBA00010458"/>
    </source>
</evidence>
<keyword evidence="2 3" id="KW-0378">Hydrolase</keyword>
<evidence type="ECO:0000259" key="4">
    <source>
        <dbReference type="PROSITE" id="PS51770"/>
    </source>
</evidence>
<dbReference type="InterPro" id="IPR033120">
    <property type="entry name" value="HOTDOG_ACOT"/>
</dbReference>
<comment type="similarity">
    <text evidence="1">Belongs to the acyl coenzyme A hydrolase family.</text>
</comment>
<dbReference type="PANTHER" id="PTHR11049">
    <property type="entry name" value="ACYL COENZYME A THIOESTER HYDROLASE"/>
    <property type="match status" value="1"/>
</dbReference>
<feature type="domain" description="HotDog ACOT-type" evidence="4">
    <location>
        <begin position="65"/>
        <end position="177"/>
    </location>
</feature>
<evidence type="ECO:0000256" key="3">
    <source>
        <dbReference type="PROSITE-ProRule" id="PRU01106"/>
    </source>
</evidence>
<dbReference type="EMBL" id="CP022743">
    <property type="protein sequence ID" value="ASU33606.1"/>
    <property type="molecule type" value="Genomic_DNA"/>
</dbReference>
<evidence type="ECO:0000256" key="2">
    <source>
        <dbReference type="ARBA" id="ARBA00022801"/>
    </source>
</evidence>
<dbReference type="InterPro" id="IPR029069">
    <property type="entry name" value="HotDog_dom_sf"/>
</dbReference>
<dbReference type="CDD" id="cd03442">
    <property type="entry name" value="BFIT_BACH"/>
    <property type="match status" value="1"/>
</dbReference>
<accession>A0A223NUU1</accession>
<dbReference type="PANTHER" id="PTHR11049:SF24">
    <property type="entry name" value="CYTOSOLIC ACYL COENZYME A THIOESTER HYDROLASE"/>
    <property type="match status" value="1"/>
</dbReference>